<organism evidence="3 4">
    <name type="scientific">Lacibacterium aquatile</name>
    <dbReference type="NCBI Taxonomy" id="1168082"/>
    <lineage>
        <taxon>Bacteria</taxon>
        <taxon>Pseudomonadati</taxon>
        <taxon>Pseudomonadota</taxon>
        <taxon>Alphaproteobacteria</taxon>
        <taxon>Rhodospirillales</taxon>
        <taxon>Rhodospirillaceae</taxon>
    </lineage>
</organism>
<gene>
    <name evidence="3" type="ORF">ACFSM5_12975</name>
</gene>
<dbReference type="SUPFAM" id="SSF51735">
    <property type="entry name" value="NAD(P)-binding Rossmann-fold domains"/>
    <property type="match status" value="1"/>
</dbReference>
<dbReference type="InterPro" id="IPR000683">
    <property type="entry name" value="Gfo/Idh/MocA-like_OxRdtase_N"/>
</dbReference>
<name>A0ABW5DRW1_9PROT</name>
<dbReference type="InterPro" id="IPR036291">
    <property type="entry name" value="NAD(P)-bd_dom_sf"/>
</dbReference>
<dbReference type="Gene3D" id="3.30.360.10">
    <property type="entry name" value="Dihydrodipicolinate Reductase, domain 2"/>
    <property type="match status" value="1"/>
</dbReference>
<dbReference type="InterPro" id="IPR051317">
    <property type="entry name" value="Gfo/Idh/MocA_oxidoreduct"/>
</dbReference>
<accession>A0ABW5DRW1</accession>
<protein>
    <submittedName>
        <fullName evidence="3">Gfo/Idh/MocA family protein</fullName>
    </submittedName>
</protein>
<evidence type="ECO:0000313" key="4">
    <source>
        <dbReference type="Proteomes" id="UP001597295"/>
    </source>
</evidence>
<dbReference type="SUPFAM" id="SSF55347">
    <property type="entry name" value="Glyceraldehyde-3-phosphate dehydrogenase-like, C-terminal domain"/>
    <property type="match status" value="1"/>
</dbReference>
<proteinExistence type="predicted"/>
<dbReference type="EMBL" id="JBHUIP010000012">
    <property type="protein sequence ID" value="MFD2263807.1"/>
    <property type="molecule type" value="Genomic_DNA"/>
</dbReference>
<dbReference type="PANTHER" id="PTHR43708:SF3">
    <property type="entry name" value="OXIDOREDUCTASE"/>
    <property type="match status" value="1"/>
</dbReference>
<dbReference type="Pfam" id="PF22725">
    <property type="entry name" value="GFO_IDH_MocA_C3"/>
    <property type="match status" value="1"/>
</dbReference>
<feature type="domain" description="GFO/IDH/MocA-like oxidoreductase" evidence="2">
    <location>
        <begin position="143"/>
        <end position="273"/>
    </location>
</feature>
<evidence type="ECO:0000313" key="3">
    <source>
        <dbReference type="EMBL" id="MFD2263807.1"/>
    </source>
</evidence>
<feature type="domain" description="Gfo/Idh/MocA-like oxidoreductase N-terminal" evidence="1">
    <location>
        <begin position="5"/>
        <end position="133"/>
    </location>
</feature>
<evidence type="ECO:0000259" key="1">
    <source>
        <dbReference type="Pfam" id="PF01408"/>
    </source>
</evidence>
<comment type="caution">
    <text evidence="3">The sequence shown here is derived from an EMBL/GenBank/DDBJ whole genome shotgun (WGS) entry which is preliminary data.</text>
</comment>
<dbReference type="InterPro" id="IPR055170">
    <property type="entry name" value="GFO_IDH_MocA-like_dom"/>
</dbReference>
<keyword evidence="4" id="KW-1185">Reference proteome</keyword>
<dbReference type="Gene3D" id="3.40.50.720">
    <property type="entry name" value="NAD(P)-binding Rossmann-like Domain"/>
    <property type="match status" value="1"/>
</dbReference>
<dbReference type="Proteomes" id="UP001597295">
    <property type="component" value="Unassembled WGS sequence"/>
</dbReference>
<dbReference type="Pfam" id="PF01408">
    <property type="entry name" value="GFO_IDH_MocA"/>
    <property type="match status" value="1"/>
</dbReference>
<dbReference type="PANTHER" id="PTHR43708">
    <property type="entry name" value="CONSERVED EXPRESSED OXIDOREDUCTASE (EUROFUNG)"/>
    <property type="match status" value="1"/>
</dbReference>
<evidence type="ECO:0000259" key="2">
    <source>
        <dbReference type="Pfam" id="PF22725"/>
    </source>
</evidence>
<dbReference type="RefSeq" id="WP_379876852.1">
    <property type="nucleotide sequence ID" value="NZ_JBHUIP010000012.1"/>
</dbReference>
<sequence length="380" mass="41094">MSRRIRLGMVGGGQGAFIGAVHRIASRLDDKYELVAGAFSSDPEKSKASAAELHIAVDRAYGSYQEMAEAEAKRADKIDAVAIVTPNHLHYPQAKLFLEKGFHVICDKPLTTNVQDAEDLVALVKKSGLIFGLTHNYTGYPMVRQAREMVAAGDLGQIRLVQVEYPQDWMVTAVEKTGHRGAEWRTDPKKSGAGALGDIGSHAFNIASFVSGLTLSELAADVSSMVEGRVVDDNVQVLLRFKGGAKGSLWASQVATGHGNALRLRVFGDKASLFWEQEYPNDLHYNILGQPPRLVVRNGAGSLPVAAHASRVPGGHPEGYLEGFTQIYTDLAEQITAKLEGRAPKPEALLVPTVEHGLDGMRFIHACLESGEKNAGWVTF</sequence>
<reference evidence="4" key="1">
    <citation type="journal article" date="2019" name="Int. J. Syst. Evol. Microbiol.">
        <title>The Global Catalogue of Microorganisms (GCM) 10K type strain sequencing project: providing services to taxonomists for standard genome sequencing and annotation.</title>
        <authorList>
            <consortium name="The Broad Institute Genomics Platform"/>
            <consortium name="The Broad Institute Genome Sequencing Center for Infectious Disease"/>
            <person name="Wu L."/>
            <person name="Ma J."/>
        </authorList>
    </citation>
    <scope>NUCLEOTIDE SEQUENCE [LARGE SCALE GENOMIC DNA]</scope>
    <source>
        <strain evidence="4">CGMCC 1.19062</strain>
    </source>
</reference>